<keyword evidence="5 9" id="KW-0175">Coiled coil</keyword>
<evidence type="ECO:0000259" key="12">
    <source>
        <dbReference type="Pfam" id="PF14073"/>
    </source>
</evidence>
<evidence type="ECO:0000313" key="14">
    <source>
        <dbReference type="Proteomes" id="UP001176940"/>
    </source>
</evidence>
<name>A0ABN9LEW6_9NEOB</name>
<evidence type="ECO:0000256" key="3">
    <source>
        <dbReference type="ARBA" id="ARBA00022490"/>
    </source>
</evidence>
<evidence type="ECO:0000256" key="7">
    <source>
        <dbReference type="ARBA" id="ARBA00041218"/>
    </source>
</evidence>
<evidence type="ECO:0000256" key="8">
    <source>
        <dbReference type="ARBA" id="ARBA00042578"/>
    </source>
</evidence>
<keyword evidence="6" id="KW-0206">Cytoskeleton</keyword>
<feature type="coiled-coil region" evidence="9">
    <location>
        <begin position="196"/>
        <end position="244"/>
    </location>
</feature>
<dbReference type="SUPFAM" id="SSF46689">
    <property type="entry name" value="Homeodomain-like"/>
    <property type="match status" value="1"/>
</dbReference>
<reference evidence="13" key="1">
    <citation type="submission" date="2023-07" db="EMBL/GenBank/DDBJ databases">
        <authorList>
            <person name="Stuckert A."/>
        </authorList>
    </citation>
    <scope>NUCLEOTIDE SEQUENCE</scope>
</reference>
<proteinExistence type="inferred from homology"/>
<dbReference type="InterPro" id="IPR024957">
    <property type="entry name" value="Cep57_MT-bd_dom"/>
</dbReference>
<dbReference type="Pfam" id="PF06657">
    <property type="entry name" value="Cep57_MT_bd"/>
    <property type="match status" value="1"/>
</dbReference>
<dbReference type="Gene3D" id="1.20.58.90">
    <property type="match status" value="1"/>
</dbReference>
<feature type="compositionally biased region" description="Basic residues" evidence="10">
    <location>
        <begin position="305"/>
        <end position="314"/>
    </location>
</feature>
<evidence type="ECO:0000256" key="1">
    <source>
        <dbReference type="ARBA" id="ARBA00004300"/>
    </source>
</evidence>
<protein>
    <recommendedName>
        <fullName evidence="7">Centrosomal protein 57kDa-like protein 1</fullName>
    </recommendedName>
    <alternativeName>
        <fullName evidence="8">Cep57-related protein</fullName>
    </alternativeName>
</protein>
<evidence type="ECO:0000256" key="10">
    <source>
        <dbReference type="SAM" id="MobiDB-lite"/>
    </source>
</evidence>
<comment type="subcellular location">
    <subcellularLocation>
        <location evidence="1">Cytoplasm</location>
        <location evidence="1">Cytoskeleton</location>
        <location evidence="1">Microtubule organizing center</location>
        <location evidence="1">Centrosome</location>
    </subcellularLocation>
</comment>
<dbReference type="Gene3D" id="1.10.10.10">
    <property type="entry name" value="Winged helix-like DNA-binding domain superfamily/Winged helix DNA-binding domain"/>
    <property type="match status" value="1"/>
</dbReference>
<gene>
    <name evidence="13" type="ORF">RIMI_LOCUS8495539</name>
</gene>
<feature type="domain" description="Cep57 centrosome localisation" evidence="12">
    <location>
        <begin position="115"/>
        <end position="245"/>
    </location>
</feature>
<dbReference type="Pfam" id="PF14073">
    <property type="entry name" value="Cep57_CLD"/>
    <property type="match status" value="1"/>
</dbReference>
<dbReference type="InterPro" id="IPR011991">
    <property type="entry name" value="ArsR-like_HTH"/>
</dbReference>
<accession>A0ABN9LEW6</accession>
<evidence type="ECO:0000256" key="9">
    <source>
        <dbReference type="SAM" id="Coils"/>
    </source>
</evidence>
<feature type="compositionally biased region" description="Polar residues" evidence="10">
    <location>
        <begin position="366"/>
        <end position="376"/>
    </location>
</feature>
<evidence type="ECO:0000259" key="11">
    <source>
        <dbReference type="Pfam" id="PF06657"/>
    </source>
</evidence>
<feature type="domain" description="Cep57 centrosome microtubule-binding" evidence="11">
    <location>
        <begin position="497"/>
        <end position="547"/>
    </location>
</feature>
<feature type="region of interest" description="Disordered" evidence="10">
    <location>
        <begin position="295"/>
        <end position="327"/>
    </location>
</feature>
<dbReference type="InterPro" id="IPR036388">
    <property type="entry name" value="WH-like_DNA-bd_sf"/>
</dbReference>
<feature type="region of interest" description="Disordered" evidence="10">
    <location>
        <begin position="365"/>
        <end position="386"/>
    </location>
</feature>
<dbReference type="InterPro" id="IPR051756">
    <property type="entry name" value="Centrosomal_MT-associated"/>
</dbReference>
<sequence length="636" mass="71130">MQSKELSMQVKQAILKLQKQKKPIREIATILGVAKSTVWYILRKKESTGELINAKRPGRSRKTTMVDDHRIISMVKRNPFTTANQVTNTLQEIIRSLFNPEFEDLIRCNREHPDKRFSGQRALKASVSLLAAEAYTHSPVSHNERLGEKDFTLNAAEERCLLFEKQLCYMRKMILHAEVDKNTIMDQQAFLKKDNIQDKLEKLELLEKECLRLTATQQIAESKIHQLEEKLHAEEKHRKLLQDKVFQGWSRIFITVMSGNYDCPVQEEAAGAGEPGTAQRQEQLETVPEVNPILASASAENTSQKKVKKKKPVQKKPAESKSSTLEPKISVKAGDLPFVAGKSTSTSHSLSANVQSVLHMMKHRSQSPAVATQRSRSAGHKPCPSSLGANRTSVMYAAHCTGDSLSDLLLDLQGELEQMSFTDITSTAMQPIGELSGARVAVIGCNVIQGTSALQTIADPDCNGRDSALDLGLERRSLMCTSSRVPVPPSVVGPPEISNILCDYQELLKQINDTKDNDLREDLEREMDCLVKQMETKSDQILKLKRHQANVIRLKKAARSMKKLSSNARRAVAGEACKADVPTTLRKKEIPHTPRKSEETLSRSTLTPSSKASLQLLKSVQKIQMTLKKDDIMWEK</sequence>
<evidence type="ECO:0000256" key="4">
    <source>
        <dbReference type="ARBA" id="ARBA00022701"/>
    </source>
</evidence>
<evidence type="ECO:0000313" key="13">
    <source>
        <dbReference type="EMBL" id="CAJ0940315.1"/>
    </source>
</evidence>
<keyword evidence="14" id="KW-1185">Reference proteome</keyword>
<feature type="coiled-coil region" evidence="9">
    <location>
        <begin position="520"/>
        <end position="564"/>
    </location>
</feature>
<keyword evidence="4" id="KW-0493">Microtubule</keyword>
<dbReference type="CDD" id="cd00090">
    <property type="entry name" value="HTH_ARSR"/>
    <property type="match status" value="1"/>
</dbReference>
<comment type="caution">
    <text evidence="13">The sequence shown here is derived from an EMBL/GenBank/DDBJ whole genome shotgun (WGS) entry which is preliminary data.</text>
</comment>
<evidence type="ECO:0000256" key="5">
    <source>
        <dbReference type="ARBA" id="ARBA00023054"/>
    </source>
</evidence>
<comment type="similarity">
    <text evidence="2">Belongs to the translokin family.</text>
</comment>
<dbReference type="EMBL" id="CAUEEQ010016890">
    <property type="protein sequence ID" value="CAJ0940315.1"/>
    <property type="molecule type" value="Genomic_DNA"/>
</dbReference>
<dbReference type="PANTHER" id="PTHR19336:SF10">
    <property type="entry name" value="CENTROSOMAL PROTEIN CEP57L1"/>
    <property type="match status" value="1"/>
</dbReference>
<dbReference type="InterPro" id="IPR009057">
    <property type="entry name" value="Homeodomain-like_sf"/>
</dbReference>
<dbReference type="Proteomes" id="UP001176940">
    <property type="component" value="Unassembled WGS sequence"/>
</dbReference>
<evidence type="ECO:0000256" key="6">
    <source>
        <dbReference type="ARBA" id="ARBA00023212"/>
    </source>
</evidence>
<evidence type="ECO:0000256" key="2">
    <source>
        <dbReference type="ARBA" id="ARBA00008179"/>
    </source>
</evidence>
<dbReference type="InterPro" id="IPR025913">
    <property type="entry name" value="Cep57_CLD"/>
</dbReference>
<feature type="region of interest" description="Disordered" evidence="10">
    <location>
        <begin position="588"/>
        <end position="608"/>
    </location>
</feature>
<dbReference type="PANTHER" id="PTHR19336">
    <property type="entry name" value="UNCHARACTERIZED DUF1167"/>
    <property type="match status" value="1"/>
</dbReference>
<keyword evidence="3" id="KW-0963">Cytoplasm</keyword>
<feature type="compositionally biased region" description="Basic and acidic residues" evidence="10">
    <location>
        <begin position="588"/>
        <end position="601"/>
    </location>
</feature>
<organism evidence="13 14">
    <name type="scientific">Ranitomeya imitator</name>
    <name type="common">mimic poison frog</name>
    <dbReference type="NCBI Taxonomy" id="111125"/>
    <lineage>
        <taxon>Eukaryota</taxon>
        <taxon>Metazoa</taxon>
        <taxon>Chordata</taxon>
        <taxon>Craniata</taxon>
        <taxon>Vertebrata</taxon>
        <taxon>Euteleostomi</taxon>
        <taxon>Amphibia</taxon>
        <taxon>Batrachia</taxon>
        <taxon>Anura</taxon>
        <taxon>Neobatrachia</taxon>
        <taxon>Hyloidea</taxon>
        <taxon>Dendrobatidae</taxon>
        <taxon>Dendrobatinae</taxon>
        <taxon>Ranitomeya</taxon>
    </lineage>
</organism>